<dbReference type="PRINTS" id="PR00075">
    <property type="entry name" value="FACDDSATRASE"/>
</dbReference>
<evidence type="ECO:0000256" key="9">
    <source>
        <dbReference type="ARBA" id="ARBA00023136"/>
    </source>
</evidence>
<evidence type="ECO:0000313" key="13">
    <source>
        <dbReference type="Proteomes" id="UP000001887"/>
    </source>
</evidence>
<dbReference type="GO" id="GO:0016020">
    <property type="term" value="C:membrane"/>
    <property type="evidence" value="ECO:0007669"/>
    <property type="project" value="UniProtKB-SubCell"/>
</dbReference>
<proteinExistence type="inferred from homology"/>
<feature type="transmembrane region" description="Helical" evidence="10">
    <location>
        <begin position="59"/>
        <end position="81"/>
    </location>
</feature>
<dbReference type="AlphaFoldDB" id="D2R148"/>
<evidence type="ECO:0000313" key="12">
    <source>
        <dbReference type="EMBL" id="ADB18533.1"/>
    </source>
</evidence>
<reference evidence="12 13" key="1">
    <citation type="journal article" date="2009" name="Stand. Genomic Sci.">
        <title>Complete genome sequence of Pirellula staleyi type strain (ATCC 27377).</title>
        <authorList>
            <person name="Clum A."/>
            <person name="Tindall B.J."/>
            <person name="Sikorski J."/>
            <person name="Ivanova N."/>
            <person name="Mavrommatis K."/>
            <person name="Lucas S."/>
            <person name="Glavina del Rio T."/>
            <person name="Nolan M."/>
            <person name="Chen F."/>
            <person name="Tice H."/>
            <person name="Pitluck S."/>
            <person name="Cheng J.F."/>
            <person name="Chertkov O."/>
            <person name="Brettin T."/>
            <person name="Han C."/>
            <person name="Detter J.C."/>
            <person name="Kuske C."/>
            <person name="Bruce D."/>
            <person name="Goodwin L."/>
            <person name="Ovchinikova G."/>
            <person name="Pati A."/>
            <person name="Mikhailova N."/>
            <person name="Chen A."/>
            <person name="Palaniappan K."/>
            <person name="Land M."/>
            <person name="Hauser L."/>
            <person name="Chang Y.J."/>
            <person name="Jeffries C.D."/>
            <person name="Chain P."/>
            <person name="Rohde M."/>
            <person name="Goker M."/>
            <person name="Bristow J."/>
            <person name="Eisen J.A."/>
            <person name="Markowitz V."/>
            <person name="Hugenholtz P."/>
            <person name="Kyrpides N.C."/>
            <person name="Klenk H.P."/>
            <person name="Lapidus A."/>
        </authorList>
    </citation>
    <scope>NUCLEOTIDE SEQUENCE [LARGE SCALE GENOMIC DNA]</scope>
    <source>
        <strain evidence="13">ATCC 27377 / DSM 6068 / ICPB 4128</strain>
    </source>
</reference>
<dbReference type="Proteomes" id="UP000001887">
    <property type="component" value="Chromosome"/>
</dbReference>
<protein>
    <submittedName>
        <fullName evidence="12">Stearoyl-CoA 9-desaturase</fullName>
        <ecNumber evidence="12">1.14.19.1</ecNumber>
    </submittedName>
</protein>
<dbReference type="GO" id="GO:0006631">
    <property type="term" value="P:fatty acid metabolic process"/>
    <property type="evidence" value="ECO:0007669"/>
    <property type="project" value="UniProtKB-KW"/>
</dbReference>
<name>D2R148_PIRSD</name>
<keyword evidence="4" id="KW-0276">Fatty acid metabolism</keyword>
<evidence type="ECO:0000256" key="2">
    <source>
        <dbReference type="ARBA" id="ARBA00008749"/>
    </source>
</evidence>
<keyword evidence="7" id="KW-0408">Iron</keyword>
<evidence type="ECO:0000256" key="7">
    <source>
        <dbReference type="ARBA" id="ARBA00023004"/>
    </source>
</evidence>
<organism evidence="12 13">
    <name type="scientific">Pirellula staleyi (strain ATCC 27377 / DSM 6068 / ICPB 4128)</name>
    <name type="common">Pirella staleyi</name>
    <dbReference type="NCBI Taxonomy" id="530564"/>
    <lineage>
        <taxon>Bacteria</taxon>
        <taxon>Pseudomonadati</taxon>
        <taxon>Planctomycetota</taxon>
        <taxon>Planctomycetia</taxon>
        <taxon>Pirellulales</taxon>
        <taxon>Pirellulaceae</taxon>
        <taxon>Pirellula</taxon>
    </lineage>
</organism>
<keyword evidence="8" id="KW-0443">Lipid metabolism</keyword>
<evidence type="ECO:0000256" key="8">
    <source>
        <dbReference type="ARBA" id="ARBA00023098"/>
    </source>
</evidence>
<evidence type="ECO:0000256" key="1">
    <source>
        <dbReference type="ARBA" id="ARBA00004141"/>
    </source>
</evidence>
<dbReference type="EC" id="1.14.19.1" evidence="12"/>
<keyword evidence="6 12" id="KW-0560">Oxidoreductase</keyword>
<feature type="transmembrane region" description="Helical" evidence="10">
    <location>
        <begin position="32"/>
        <end position="53"/>
    </location>
</feature>
<dbReference type="Pfam" id="PF00487">
    <property type="entry name" value="FA_desaturase"/>
    <property type="match status" value="1"/>
</dbReference>
<dbReference type="InterPro" id="IPR005804">
    <property type="entry name" value="FA_desaturase_dom"/>
</dbReference>
<evidence type="ECO:0000256" key="10">
    <source>
        <dbReference type="SAM" id="Phobius"/>
    </source>
</evidence>
<evidence type="ECO:0000259" key="11">
    <source>
        <dbReference type="Pfam" id="PF00487"/>
    </source>
</evidence>
<evidence type="ECO:0000256" key="3">
    <source>
        <dbReference type="ARBA" id="ARBA00022692"/>
    </source>
</evidence>
<comment type="similarity">
    <text evidence="2">Belongs to the fatty acid desaturase type 2 family.</text>
</comment>
<gene>
    <name evidence="12" type="ordered locus">Psta_3878</name>
</gene>
<dbReference type="PANTHER" id="PTHR11351">
    <property type="entry name" value="ACYL-COA DESATURASE"/>
    <property type="match status" value="1"/>
</dbReference>
<comment type="subcellular location">
    <subcellularLocation>
        <location evidence="1">Membrane</location>
        <topology evidence="1">Multi-pass membrane protein</topology>
    </subcellularLocation>
</comment>
<feature type="transmembrane region" description="Helical" evidence="10">
    <location>
        <begin position="186"/>
        <end position="206"/>
    </location>
</feature>
<dbReference type="KEGG" id="psl:Psta_3878"/>
<keyword evidence="9 10" id="KW-0472">Membrane</keyword>
<dbReference type="InterPro" id="IPR015876">
    <property type="entry name" value="Acyl-CoA_DS"/>
</dbReference>
<feature type="domain" description="Fatty acid desaturase" evidence="11">
    <location>
        <begin position="60"/>
        <end position="296"/>
    </location>
</feature>
<dbReference type="GO" id="GO:0004768">
    <property type="term" value="F:stearoyl-CoA 9-desaturase activity"/>
    <property type="evidence" value="ECO:0007669"/>
    <property type="project" value="UniProtKB-EC"/>
</dbReference>
<dbReference type="eggNOG" id="COG1398">
    <property type="taxonomic scope" value="Bacteria"/>
</dbReference>
<evidence type="ECO:0000256" key="4">
    <source>
        <dbReference type="ARBA" id="ARBA00022832"/>
    </source>
</evidence>
<dbReference type="HOGENOM" id="CLU_027359_1_1_0"/>
<accession>D2R148</accession>
<dbReference type="STRING" id="530564.Psta_3878"/>
<evidence type="ECO:0000256" key="6">
    <source>
        <dbReference type="ARBA" id="ARBA00023002"/>
    </source>
</evidence>
<dbReference type="EMBL" id="CP001848">
    <property type="protein sequence ID" value="ADB18533.1"/>
    <property type="molecule type" value="Genomic_DNA"/>
</dbReference>
<dbReference type="CDD" id="cd03505">
    <property type="entry name" value="Delta9-FADS-like"/>
    <property type="match status" value="1"/>
</dbReference>
<keyword evidence="3 10" id="KW-0812">Transmembrane</keyword>
<keyword evidence="5 10" id="KW-1133">Transmembrane helix</keyword>
<evidence type="ECO:0000256" key="5">
    <source>
        <dbReference type="ARBA" id="ARBA00022989"/>
    </source>
</evidence>
<keyword evidence="13" id="KW-1185">Reference proteome</keyword>
<sequence>MAEVRTPSTNPSSTGERQLQVEFPEAPLTHKIVMLGIVFLPFISLFVAMATLWQYGMVGWLNLGLFLSGWAITGAGITIGFHRMLTHRSFETYPWVRMFWTAMGCLSIEGSPVTWCAVHRRHHELSDQHGDPHSPHLHGNGLGAMLQGLWYAHTGWLFTGYWTSPRVQRYVPDLVADRWLMAVDRLYYLWVVVSLGLPTLIGYLATGTVEGALLALLWGGFVRIFVTHHVTWSINSICHVFGQREYDSGDESRNNVFCGFLAFGEGWHNNHHAFPTSARHGLRWWQFDTSWVIIRAMELVGLAWNVKLPDERMLAAKRLVPLAQESGAR</sequence>